<name>A0A4D7JTP7_9BACT</name>
<evidence type="ECO:0000256" key="1">
    <source>
        <dbReference type="SAM" id="MobiDB-lite"/>
    </source>
</evidence>
<dbReference type="RefSeq" id="WP_137092523.1">
    <property type="nucleotide sequence ID" value="NZ_CP028923.1"/>
</dbReference>
<dbReference type="AlphaFoldDB" id="A0A4D7JTP7"/>
<dbReference type="EMBL" id="CP028923">
    <property type="protein sequence ID" value="QCK16930.1"/>
    <property type="molecule type" value="Genomic_DNA"/>
</dbReference>
<evidence type="ECO:0000313" key="3">
    <source>
        <dbReference type="Proteomes" id="UP000298616"/>
    </source>
</evidence>
<accession>A0A4D7JTP7</accession>
<evidence type="ECO:0000313" key="2">
    <source>
        <dbReference type="EMBL" id="QCK16930.1"/>
    </source>
</evidence>
<proteinExistence type="predicted"/>
<sequence length="71" mass="8062">MWLLILVREDTYQGDGRVRIEGGEGEGSCENGTFGQTSYHHPTSSYRSVTRFKDSLNNHYMTFKMSVAIAK</sequence>
<gene>
    <name evidence="2" type="ORF">DCC35_20445</name>
</gene>
<keyword evidence="3" id="KW-1185">Reference proteome</keyword>
<protein>
    <submittedName>
        <fullName evidence="2">Uncharacterized protein</fullName>
    </submittedName>
</protein>
<feature type="region of interest" description="Disordered" evidence="1">
    <location>
        <begin position="17"/>
        <end position="42"/>
    </location>
</feature>
<feature type="compositionally biased region" description="Polar residues" evidence="1">
    <location>
        <begin position="30"/>
        <end position="42"/>
    </location>
</feature>
<dbReference type="KEGG" id="fpf:DCC35_20445"/>
<dbReference type="Proteomes" id="UP000298616">
    <property type="component" value="Chromosome"/>
</dbReference>
<organism evidence="2 3">
    <name type="scientific">Mangrovivirga cuniculi</name>
    <dbReference type="NCBI Taxonomy" id="2715131"/>
    <lineage>
        <taxon>Bacteria</taxon>
        <taxon>Pseudomonadati</taxon>
        <taxon>Bacteroidota</taxon>
        <taxon>Cytophagia</taxon>
        <taxon>Cytophagales</taxon>
        <taxon>Mangrovivirgaceae</taxon>
        <taxon>Mangrovivirga</taxon>
    </lineage>
</organism>
<reference evidence="2 3" key="1">
    <citation type="submission" date="2018-04" db="EMBL/GenBank/DDBJ databases">
        <title>Complete genome uncultured novel isolate.</title>
        <authorList>
            <person name="Merlino G."/>
        </authorList>
    </citation>
    <scope>NUCLEOTIDE SEQUENCE [LARGE SCALE GENOMIC DNA]</scope>
    <source>
        <strain evidence="3">R1DC9</strain>
    </source>
</reference>